<protein>
    <submittedName>
        <fullName evidence="1">Uncharacterized protein</fullName>
    </submittedName>
</protein>
<keyword evidence="2" id="KW-1185">Reference proteome</keyword>
<sequence>MSQFPHAPPIPPQSGSNIPPSYSQPSQSPYPTQQGQGQYYSQPPNAMSNQPSPGNVYAPQYVPPAAQNHASSTPPSAFGQMINQAVTTGKPVWQKFSKTVGQKLNKQSASSTHAASSSPNTYQPQQYQSNQQQQQVPPQAGAQPSNWQSSYSNTQQSPYPLLNYTTPPPVQNSYFPPQQQTQTPNQPQVPQQQQQQQQQQQPMQPAFTQPPSNYNQYGSTEHTSMGNPQGMPQQENTTGTSTMSQYAQNISPMSPPQPYPASPFPSNPADQTNQWAPVDTGVTSVSPVNQNAGPPGTPQHAPTFTPTTPPQAYSTAPIPPNNTEQAQQWGSVSSGAPPPVSPTNQNTAYPTSSSQYPTSDHQVPPIGNLQNTQLAEGAQSQMPFKPVNSQPDNTATAPNEFIAELPADLGGLTASGPHQEANILPNLPQSPPQQYQPYQPIQHSQQSQSTQSSQPPQPFTVLRRALSDTSTIGPWRVADPNTEEPTKEFFEIADLLYDGLDRNCEPKNTGILEATKILESWKVQEMAEDAAQLFSYDSFRAFASLWALEGIPHIMVPTQPSLSPSWSAQPKPQTLKISPELPAPNTPYTTYIPALNRSGWYKYLFLELVGEPEGLEKLMPRFCADTYNPSGAGHPDISRRERNEPAPLSARANRIRTGAIARVCQEAASSIDAANVSSGSVQIRQGSGMSEAEVAAKMQLLQIQNQMSNMANQATIMAGQSFSAAAGNVYVPRF</sequence>
<dbReference type="EMBL" id="KV748260">
    <property type="protein sequence ID" value="OCK87542.1"/>
    <property type="molecule type" value="Genomic_DNA"/>
</dbReference>
<dbReference type="Proteomes" id="UP000250078">
    <property type="component" value="Unassembled WGS sequence"/>
</dbReference>
<evidence type="ECO:0000313" key="1">
    <source>
        <dbReference type="EMBL" id="OCK87542.1"/>
    </source>
</evidence>
<accession>A0ACC8EMC8</accession>
<evidence type="ECO:0000313" key="2">
    <source>
        <dbReference type="Proteomes" id="UP000250078"/>
    </source>
</evidence>
<name>A0ACC8EMC8_9PEZI</name>
<reference evidence="1 2" key="1">
    <citation type="journal article" date="2016" name="Nat. Commun.">
        <title>Ectomycorrhizal ecology is imprinted in the genome of the dominant symbiotic fungus Cenococcum geophilum.</title>
        <authorList>
            <consortium name="DOE Joint Genome Institute"/>
            <person name="Peter M."/>
            <person name="Kohler A."/>
            <person name="Ohm R.A."/>
            <person name="Kuo A."/>
            <person name="Krutzmann J."/>
            <person name="Morin E."/>
            <person name="Arend M."/>
            <person name="Barry K.W."/>
            <person name="Binder M."/>
            <person name="Choi C."/>
            <person name="Clum A."/>
            <person name="Copeland A."/>
            <person name="Grisel N."/>
            <person name="Haridas S."/>
            <person name="Kipfer T."/>
            <person name="LaButti K."/>
            <person name="Lindquist E."/>
            <person name="Lipzen A."/>
            <person name="Maire R."/>
            <person name="Meier B."/>
            <person name="Mihaltcheva S."/>
            <person name="Molinier V."/>
            <person name="Murat C."/>
            <person name="Poggeler S."/>
            <person name="Quandt C.A."/>
            <person name="Sperisen C."/>
            <person name="Tritt A."/>
            <person name="Tisserant E."/>
            <person name="Crous P.W."/>
            <person name="Henrissat B."/>
            <person name="Nehls U."/>
            <person name="Egli S."/>
            <person name="Spatafora J.W."/>
            <person name="Grigoriev I.V."/>
            <person name="Martin F.M."/>
        </authorList>
    </citation>
    <scope>NUCLEOTIDE SEQUENCE [LARGE SCALE GENOMIC DNA]</scope>
    <source>
        <strain evidence="1 2">1.58</strain>
    </source>
</reference>
<proteinExistence type="predicted"/>
<gene>
    <name evidence="1" type="ORF">K441DRAFT_682608</name>
</gene>
<organism evidence="1 2">
    <name type="scientific">Cenococcum geophilum 1.58</name>
    <dbReference type="NCBI Taxonomy" id="794803"/>
    <lineage>
        <taxon>Eukaryota</taxon>
        <taxon>Fungi</taxon>
        <taxon>Dikarya</taxon>
        <taxon>Ascomycota</taxon>
        <taxon>Pezizomycotina</taxon>
        <taxon>Dothideomycetes</taxon>
        <taxon>Pleosporomycetidae</taxon>
        <taxon>Gloniales</taxon>
        <taxon>Gloniaceae</taxon>
        <taxon>Cenococcum</taxon>
    </lineage>
</organism>